<name>A0ABM5MA00_FRAST</name>
<dbReference type="RefSeq" id="WP_013922872.1">
    <property type="nucleotide sequence ID" value="NC_015696.1"/>
</dbReference>
<protein>
    <recommendedName>
        <fullName evidence="3">Polymerase beta nucleotidyltransferase domain-containing protein</fullName>
    </recommendedName>
</protein>
<dbReference type="Proteomes" id="UP000000490">
    <property type="component" value="Chromosome"/>
</dbReference>
<dbReference type="CDD" id="cd05403">
    <property type="entry name" value="NT_KNTase_like"/>
    <property type="match status" value="1"/>
</dbReference>
<dbReference type="EMBL" id="CP002872">
    <property type="protein sequence ID" value="AEI36037.1"/>
    <property type="molecule type" value="Genomic_DNA"/>
</dbReference>
<proteinExistence type="predicted"/>
<evidence type="ECO:0008006" key="3">
    <source>
        <dbReference type="Google" id="ProtNLM"/>
    </source>
</evidence>
<keyword evidence="2" id="KW-1185">Reference proteome</keyword>
<dbReference type="SUPFAM" id="SSF81593">
    <property type="entry name" value="Nucleotidyltransferase substrate binding subunit/domain"/>
    <property type="match status" value="1"/>
</dbReference>
<reference evidence="1" key="1">
    <citation type="submission" date="2011-05" db="EMBL/GenBank/DDBJ databases">
        <authorList>
            <person name="Kuske C.R."/>
            <person name="Challacombe J.F."/>
            <person name="Siddaramappa S."/>
            <person name="Petersen J.M."/>
            <person name="Bruce D.C."/>
        </authorList>
    </citation>
    <scope>NUCLEOTIDE SEQUENCE</scope>
    <source>
        <strain evidence="1">TX077308</strain>
    </source>
</reference>
<dbReference type="Gene3D" id="3.30.460.10">
    <property type="entry name" value="Beta Polymerase, domain 2"/>
    <property type="match status" value="1"/>
</dbReference>
<evidence type="ECO:0000313" key="2">
    <source>
        <dbReference type="Proteomes" id="UP000000490"/>
    </source>
</evidence>
<dbReference type="SUPFAM" id="SSF81301">
    <property type="entry name" value="Nucleotidyltransferase"/>
    <property type="match status" value="1"/>
</dbReference>
<organism evidence="1 2">
    <name type="scientific">Francisella salina</name>
    <dbReference type="NCBI Taxonomy" id="573569"/>
    <lineage>
        <taxon>Bacteria</taxon>
        <taxon>Pseudomonadati</taxon>
        <taxon>Pseudomonadota</taxon>
        <taxon>Gammaproteobacteria</taxon>
        <taxon>Thiotrichales</taxon>
        <taxon>Francisellaceae</taxon>
        <taxon>Francisella</taxon>
    </lineage>
</organism>
<accession>A0ABM5MA00</accession>
<dbReference type="Gene3D" id="1.20.120.330">
    <property type="entry name" value="Nucleotidyltransferases domain 2"/>
    <property type="match status" value="1"/>
</dbReference>
<dbReference type="InterPro" id="IPR043519">
    <property type="entry name" value="NT_sf"/>
</dbReference>
<gene>
    <name evidence="1" type="ordered locus">F7308_1111</name>
</gene>
<evidence type="ECO:0000313" key="1">
    <source>
        <dbReference type="EMBL" id="AEI36037.1"/>
    </source>
</evidence>
<sequence>MRLTEFEIKSIIASFKQCFDSGDIYLFGSRIDDTAKGGDIDLYIDTQDTSDLVTKKIQFINILKCIIGEQKVDVILSIDKTRDIEKQALKEGIKLDINKLKQDKIINECEKHLQRLNYAKKELKSKFPLSLEAYQNLSQEDMQAIDQFIYRFSKLQDTIGEKLIKIAFAKYEENVDKYSFIDILNRLEKAEILIAQDWKDLRNIRNELSHNYEDDPVQSTAILNLVYEKEQVLEGIYSSMKKILAN</sequence>